<dbReference type="SMART" id="SM00490">
    <property type="entry name" value="HELICc"/>
    <property type="match status" value="1"/>
</dbReference>
<protein>
    <submittedName>
        <fullName evidence="3">DEAD/DEAH box helicase</fullName>
    </submittedName>
</protein>
<dbReference type="GO" id="GO:0005829">
    <property type="term" value="C:cytosol"/>
    <property type="evidence" value="ECO:0007669"/>
    <property type="project" value="TreeGrafter"/>
</dbReference>
<dbReference type="InterPro" id="IPR011332">
    <property type="entry name" value="Ribosomal_zn-bd"/>
</dbReference>
<proteinExistence type="predicted"/>
<accession>A0A501WGB9</accession>
<dbReference type="CDD" id="cd18799">
    <property type="entry name" value="SF2_C_EcoAI-like"/>
    <property type="match status" value="1"/>
</dbReference>
<dbReference type="PROSITE" id="PS51192">
    <property type="entry name" value="HELICASE_ATP_BIND_1"/>
    <property type="match status" value="1"/>
</dbReference>
<dbReference type="GO" id="GO:0004386">
    <property type="term" value="F:helicase activity"/>
    <property type="evidence" value="ECO:0007669"/>
    <property type="project" value="UniProtKB-KW"/>
</dbReference>
<dbReference type="SUPFAM" id="SSF57829">
    <property type="entry name" value="Zn-binding ribosomal proteins"/>
    <property type="match status" value="1"/>
</dbReference>
<dbReference type="OrthoDB" id="9802848at2"/>
<dbReference type="Pfam" id="PF04851">
    <property type="entry name" value="ResIII"/>
    <property type="match status" value="1"/>
</dbReference>
<dbReference type="Proteomes" id="UP000315901">
    <property type="component" value="Unassembled WGS sequence"/>
</dbReference>
<dbReference type="RefSeq" id="WP_140590053.1">
    <property type="nucleotide sequence ID" value="NZ_VFRR01000032.1"/>
</dbReference>
<dbReference type="InterPro" id="IPR001650">
    <property type="entry name" value="Helicase_C-like"/>
</dbReference>
<dbReference type="AlphaFoldDB" id="A0A501WGB9"/>
<keyword evidence="3" id="KW-0547">Nucleotide-binding</keyword>
<sequence length="574" mass="65448">MYQLRDYQQEAVDATLRHFRHSEAPAVIVLPTGAGKSLVIAELCRLARGHAMCLTHVKELVEQNHQKLTNFGVDGGIFSAGLKQKQQDKRLTIASVQSLVNHLTDWHQPLSLLIIDECHRIGADTESQYHKVIEHFRQLNPSLKVLGLTATPYRLDNGWIYQQHYWGFTREAPQAFFQRCIYELPLRRLVKDGYLTPPLLYNAAVAHYDFSAVTESVIEDEVMLNELVLKHPRVTRAICEQILTLSEQRQGVMIFAATVAHAEEIFLYLPSKETALITGATPQTQRDELIRQFKDRQIKYLVNVSVLTTGFDAPHVDVIALLRPTESVSLFQQIIGRGLRLAPGKKDCLILDYTNSGFDIFQPEIGGTRPKNTELVSVPCPQCGYQNLFWGRKDSDGNLTEHFGRRCQALVETLHGEEQCDYRYVFKHCPQCQAENDIAAHQCHQCQHKLIDPDDTLKKALNLKDHLVLRCQGLTSALEGEKLTLRYVDEDGTELKQSYRLDLKKDLLRLNQEFMRRMAHGAVPVEISNSKDLAPFLPYLPAPDFVIAKKERGHFRVTELIFDYQGNLRKANCL</sequence>
<dbReference type="GO" id="GO:0006412">
    <property type="term" value="P:translation"/>
    <property type="evidence" value="ECO:0007669"/>
    <property type="project" value="InterPro"/>
</dbReference>
<evidence type="ECO:0000259" key="2">
    <source>
        <dbReference type="PROSITE" id="PS51194"/>
    </source>
</evidence>
<dbReference type="PANTHER" id="PTHR47396:SF1">
    <property type="entry name" value="ATP-DEPENDENT HELICASE IRC3-RELATED"/>
    <property type="match status" value="1"/>
</dbReference>
<keyword evidence="3" id="KW-0347">Helicase</keyword>
<dbReference type="PROSITE" id="PS51194">
    <property type="entry name" value="HELICASE_CTER"/>
    <property type="match status" value="1"/>
</dbReference>
<reference evidence="3 4" key="1">
    <citation type="submission" date="2019-06" db="EMBL/GenBank/DDBJ databases">
        <title>A novel bacterium of genus Marinomonas, isolated from coastal sand.</title>
        <authorList>
            <person name="Huang H."/>
            <person name="Mo K."/>
            <person name="Hu Y."/>
        </authorList>
    </citation>
    <scope>NUCLEOTIDE SEQUENCE [LARGE SCALE GENOMIC DNA]</scope>
    <source>
        <strain evidence="3 4">HB171799</strain>
    </source>
</reference>
<comment type="caution">
    <text evidence="3">The sequence shown here is derived from an EMBL/GenBank/DDBJ whole genome shotgun (WGS) entry which is preliminary data.</text>
</comment>
<keyword evidence="3" id="KW-0378">Hydrolase</keyword>
<dbReference type="InterPro" id="IPR050742">
    <property type="entry name" value="Helicase_Restrict-Modif_Enz"/>
</dbReference>
<dbReference type="PANTHER" id="PTHR47396">
    <property type="entry name" value="TYPE I RESTRICTION ENZYME ECOKI R PROTEIN"/>
    <property type="match status" value="1"/>
</dbReference>
<dbReference type="InterPro" id="IPR006935">
    <property type="entry name" value="Helicase/UvrB_N"/>
</dbReference>
<name>A0A501WGB9_9GAMM</name>
<dbReference type="SUPFAM" id="SSF52540">
    <property type="entry name" value="P-loop containing nucleoside triphosphate hydrolases"/>
    <property type="match status" value="1"/>
</dbReference>
<dbReference type="GO" id="GO:0016787">
    <property type="term" value="F:hydrolase activity"/>
    <property type="evidence" value="ECO:0007669"/>
    <property type="project" value="InterPro"/>
</dbReference>
<feature type="domain" description="Helicase C-terminal" evidence="2">
    <location>
        <begin position="237"/>
        <end position="376"/>
    </location>
</feature>
<feature type="domain" description="Helicase ATP-binding" evidence="1">
    <location>
        <begin position="17"/>
        <end position="152"/>
    </location>
</feature>
<dbReference type="FunFam" id="3.40.50.300:FF:000794">
    <property type="entry name" value="ATP-dependent RNA helicase"/>
    <property type="match status" value="1"/>
</dbReference>
<dbReference type="SMART" id="SM00487">
    <property type="entry name" value="DEXDc"/>
    <property type="match status" value="1"/>
</dbReference>
<dbReference type="InterPro" id="IPR014001">
    <property type="entry name" value="Helicase_ATP-bd"/>
</dbReference>
<keyword evidence="3" id="KW-0067">ATP-binding</keyword>
<organism evidence="3 4">
    <name type="scientific">Maribrevibacterium harenarium</name>
    <dbReference type="NCBI Taxonomy" id="2589817"/>
    <lineage>
        <taxon>Bacteria</taxon>
        <taxon>Pseudomonadati</taxon>
        <taxon>Pseudomonadota</taxon>
        <taxon>Gammaproteobacteria</taxon>
        <taxon>Oceanospirillales</taxon>
        <taxon>Oceanospirillaceae</taxon>
        <taxon>Maribrevibacterium</taxon>
    </lineage>
</organism>
<gene>
    <name evidence="3" type="ORF">FJM67_13305</name>
</gene>
<keyword evidence="4" id="KW-1185">Reference proteome</keyword>
<dbReference type="GO" id="GO:0003677">
    <property type="term" value="F:DNA binding"/>
    <property type="evidence" value="ECO:0007669"/>
    <property type="project" value="InterPro"/>
</dbReference>
<dbReference type="Gene3D" id="3.40.50.300">
    <property type="entry name" value="P-loop containing nucleotide triphosphate hydrolases"/>
    <property type="match status" value="2"/>
</dbReference>
<dbReference type="InterPro" id="IPR027417">
    <property type="entry name" value="P-loop_NTPase"/>
</dbReference>
<evidence type="ECO:0000259" key="1">
    <source>
        <dbReference type="PROSITE" id="PS51192"/>
    </source>
</evidence>
<dbReference type="GO" id="GO:0005524">
    <property type="term" value="F:ATP binding"/>
    <property type="evidence" value="ECO:0007669"/>
    <property type="project" value="InterPro"/>
</dbReference>
<evidence type="ECO:0000313" key="3">
    <source>
        <dbReference type="EMBL" id="TPE48448.1"/>
    </source>
</evidence>
<dbReference type="Pfam" id="PF00271">
    <property type="entry name" value="Helicase_C"/>
    <property type="match status" value="1"/>
</dbReference>
<evidence type="ECO:0000313" key="4">
    <source>
        <dbReference type="Proteomes" id="UP000315901"/>
    </source>
</evidence>
<dbReference type="EMBL" id="VFRR01000032">
    <property type="protein sequence ID" value="TPE48448.1"/>
    <property type="molecule type" value="Genomic_DNA"/>
</dbReference>